<name>A0A8H5HBU2_9AGAR</name>
<comment type="caution">
    <text evidence="1">The sequence shown here is derived from an EMBL/GenBank/DDBJ whole genome shotgun (WGS) entry which is preliminary data.</text>
</comment>
<dbReference type="Proteomes" id="UP000518752">
    <property type="component" value="Unassembled WGS sequence"/>
</dbReference>
<dbReference type="InterPro" id="IPR015421">
    <property type="entry name" value="PyrdxlP-dep_Trfase_major"/>
</dbReference>
<protein>
    <submittedName>
        <fullName evidence="1">Uncharacterized protein</fullName>
    </submittedName>
</protein>
<dbReference type="Gene3D" id="3.40.640.10">
    <property type="entry name" value="Type I PLP-dependent aspartate aminotransferase-like (Major domain)"/>
    <property type="match status" value="1"/>
</dbReference>
<dbReference type="OrthoDB" id="2161780at2759"/>
<keyword evidence="2" id="KW-1185">Reference proteome</keyword>
<organism evidence="1 2">
    <name type="scientific">Collybiopsis confluens</name>
    <dbReference type="NCBI Taxonomy" id="2823264"/>
    <lineage>
        <taxon>Eukaryota</taxon>
        <taxon>Fungi</taxon>
        <taxon>Dikarya</taxon>
        <taxon>Basidiomycota</taxon>
        <taxon>Agaricomycotina</taxon>
        <taxon>Agaricomycetes</taxon>
        <taxon>Agaricomycetidae</taxon>
        <taxon>Agaricales</taxon>
        <taxon>Marasmiineae</taxon>
        <taxon>Omphalotaceae</taxon>
        <taxon>Collybiopsis</taxon>
    </lineage>
</organism>
<accession>A0A8H5HBU2</accession>
<dbReference type="InterPro" id="IPR015424">
    <property type="entry name" value="PyrdxlP-dep_Trfase"/>
</dbReference>
<proteinExistence type="predicted"/>
<dbReference type="EMBL" id="JAACJN010000064">
    <property type="protein sequence ID" value="KAF5380320.1"/>
    <property type="molecule type" value="Genomic_DNA"/>
</dbReference>
<reference evidence="1 2" key="1">
    <citation type="journal article" date="2020" name="ISME J.">
        <title>Uncovering the hidden diversity of litter-decomposition mechanisms in mushroom-forming fungi.</title>
        <authorList>
            <person name="Floudas D."/>
            <person name="Bentzer J."/>
            <person name="Ahren D."/>
            <person name="Johansson T."/>
            <person name="Persson P."/>
            <person name="Tunlid A."/>
        </authorList>
    </citation>
    <scope>NUCLEOTIDE SEQUENCE [LARGE SCALE GENOMIC DNA]</scope>
    <source>
        <strain evidence="1 2">CBS 406.79</strain>
    </source>
</reference>
<dbReference type="AlphaFoldDB" id="A0A8H5HBU2"/>
<evidence type="ECO:0000313" key="2">
    <source>
        <dbReference type="Proteomes" id="UP000518752"/>
    </source>
</evidence>
<dbReference type="SUPFAM" id="SSF53383">
    <property type="entry name" value="PLP-dependent transferases"/>
    <property type="match status" value="1"/>
</dbReference>
<sequence>MLSNPNNVAVEASPCTTLIEHQVGLQLAELVGYNTLKITGKPLGWGHITADGSIANVESMWAGKKSSPIEGTSLTHVQSSNQGTLKLLQDFTSWELLNITPPVVLDIPSRLGTEYGITSQFLQDALKPYLIQTVGKDYLEHHPDFRNPSEPLSWPSA</sequence>
<gene>
    <name evidence="1" type="ORF">D9757_007948</name>
</gene>
<evidence type="ECO:0000313" key="1">
    <source>
        <dbReference type="EMBL" id="KAF5380320.1"/>
    </source>
</evidence>